<dbReference type="EMBL" id="LT841358">
    <property type="protein sequence ID" value="SMH71309.1"/>
    <property type="molecule type" value="Genomic_DNA"/>
</dbReference>
<keyword evidence="2" id="KW-1185">Reference proteome</keyword>
<name>A0A2H1FF56_9ARCH</name>
<organism evidence="1 2">
    <name type="scientific">Candidatus Nitrosotalea okcheonensis</name>
    <dbReference type="NCBI Taxonomy" id="1903276"/>
    <lineage>
        <taxon>Archaea</taxon>
        <taxon>Nitrososphaerota</taxon>
        <taxon>Nitrososphaeria</taxon>
        <taxon>Nitrosotaleales</taxon>
        <taxon>Nitrosotaleaceae</taxon>
        <taxon>Nitrosotalea</taxon>
    </lineage>
</organism>
<dbReference type="RefSeq" id="WP_157927303.1">
    <property type="nucleotide sequence ID" value="NZ_LT841358.1"/>
</dbReference>
<evidence type="ECO:0000313" key="1">
    <source>
        <dbReference type="EMBL" id="SMH71309.1"/>
    </source>
</evidence>
<gene>
    <name evidence="1" type="ORF">NCS_11116</name>
</gene>
<evidence type="ECO:0000313" key="2">
    <source>
        <dbReference type="Proteomes" id="UP000230607"/>
    </source>
</evidence>
<protein>
    <submittedName>
        <fullName evidence="1">Uncharacterized protein</fullName>
    </submittedName>
</protein>
<dbReference type="AlphaFoldDB" id="A0A2H1FF56"/>
<dbReference type="Proteomes" id="UP000230607">
    <property type="component" value="Chromosome 1"/>
</dbReference>
<sequence>MYESGIIEKVAPGLLFAQGLDPRPVYSIKQHGIEMAGSEKTAYRRIKSLVPLGLATFHRGQFSIKKEAVSQPLDVIEKMLPSLLALKQARRFGRSYNNADINFALDHKPDSSIVTLDFQAWSLTKFQFPNDLYMYVADIEAGAKFLKDSGFSEGDRGHVILLPKIGSFENEIERTYLDCIANGDRSILDAVAIQLLYPEQIAVKGRFPVETVTKVQEDMPSERSQEIASLNT</sequence>
<reference evidence="2" key="1">
    <citation type="submission" date="2017-03" db="EMBL/GenBank/DDBJ databases">
        <authorList>
            <person name="Herbold C."/>
        </authorList>
    </citation>
    <scope>NUCLEOTIDE SEQUENCE [LARGE SCALE GENOMIC DNA]</scope>
</reference>
<proteinExistence type="predicted"/>
<accession>A0A2H1FF56</accession>
<dbReference type="OrthoDB" id="8721at2157"/>